<dbReference type="OrthoDB" id="1624805at2"/>
<dbReference type="InterPro" id="IPR036634">
    <property type="entry name" value="PRD_sf"/>
</dbReference>
<dbReference type="InterPro" id="IPR013011">
    <property type="entry name" value="PTS_EIIB_2"/>
</dbReference>
<dbReference type="PANTHER" id="PTHR30185">
    <property type="entry name" value="CRYPTIC BETA-GLUCOSIDE BGL OPERON ANTITERMINATOR"/>
    <property type="match status" value="1"/>
</dbReference>
<dbReference type="SUPFAM" id="SSF55804">
    <property type="entry name" value="Phoshotransferase/anion transport protein"/>
    <property type="match status" value="1"/>
</dbReference>
<evidence type="ECO:0000259" key="5">
    <source>
        <dbReference type="PROSITE" id="PS51094"/>
    </source>
</evidence>
<dbReference type="Gene3D" id="1.10.10.10">
    <property type="entry name" value="Winged helix-like DNA-binding domain superfamily/Winged helix DNA-binding domain"/>
    <property type="match status" value="2"/>
</dbReference>
<dbReference type="InterPro" id="IPR016152">
    <property type="entry name" value="PTrfase/Anion_transptr"/>
</dbReference>
<proteinExistence type="predicted"/>
<dbReference type="GO" id="GO:0006355">
    <property type="term" value="P:regulation of DNA-templated transcription"/>
    <property type="evidence" value="ECO:0007669"/>
    <property type="project" value="InterPro"/>
</dbReference>
<evidence type="ECO:0000256" key="2">
    <source>
        <dbReference type="ARBA" id="ARBA00022737"/>
    </source>
</evidence>
<dbReference type="InterPro" id="IPR050661">
    <property type="entry name" value="BglG_antiterminators"/>
</dbReference>
<evidence type="ECO:0000313" key="10">
    <source>
        <dbReference type="Proteomes" id="UP000277811"/>
    </source>
</evidence>
<evidence type="ECO:0000259" key="7">
    <source>
        <dbReference type="PROSITE" id="PS51372"/>
    </source>
</evidence>
<dbReference type="InterPro" id="IPR013196">
    <property type="entry name" value="HTH_11"/>
</dbReference>
<feature type="domain" description="PTS EIIB type-2" evidence="6">
    <location>
        <begin position="432"/>
        <end position="523"/>
    </location>
</feature>
<dbReference type="SUPFAM" id="SSF52794">
    <property type="entry name" value="PTS system IIB component-like"/>
    <property type="match status" value="1"/>
</dbReference>
<protein>
    <submittedName>
        <fullName evidence="9">Phosphotransferase system eiib component type 2/3</fullName>
    </submittedName>
</protein>
<dbReference type="GO" id="GO:0009401">
    <property type="term" value="P:phosphoenolpyruvate-dependent sugar phosphotransferase system"/>
    <property type="evidence" value="ECO:0007669"/>
    <property type="project" value="InterPro"/>
</dbReference>
<accession>A0A498REK8</accession>
<dbReference type="InterPro" id="IPR011608">
    <property type="entry name" value="PRD"/>
</dbReference>
<dbReference type="InterPro" id="IPR036095">
    <property type="entry name" value="PTS_EIIB-like_sf"/>
</dbReference>
<organism evidence="9 10">
    <name type="scientific">Lucifera butyrica</name>
    <dbReference type="NCBI Taxonomy" id="1351585"/>
    <lineage>
        <taxon>Bacteria</taxon>
        <taxon>Bacillati</taxon>
        <taxon>Bacillota</taxon>
        <taxon>Negativicutes</taxon>
        <taxon>Veillonellales</taxon>
        <taxon>Veillonellaceae</taxon>
        <taxon>Lucifera</taxon>
    </lineage>
</organism>
<dbReference type="EMBL" id="UPPP01000109">
    <property type="protein sequence ID" value="VBB09192.1"/>
    <property type="molecule type" value="Genomic_DNA"/>
</dbReference>
<dbReference type="InterPro" id="IPR036388">
    <property type="entry name" value="WH-like_DNA-bd_sf"/>
</dbReference>
<dbReference type="Gene3D" id="3.40.50.2300">
    <property type="match status" value="1"/>
</dbReference>
<evidence type="ECO:0000256" key="1">
    <source>
        <dbReference type="ARBA" id="ARBA00022679"/>
    </source>
</evidence>
<keyword evidence="3" id="KW-0805">Transcription regulation</keyword>
<dbReference type="Pfam" id="PF00359">
    <property type="entry name" value="PTS_EIIA_2"/>
    <property type="match status" value="1"/>
</dbReference>
<dbReference type="Proteomes" id="UP000277811">
    <property type="component" value="Unassembled WGS sequence"/>
</dbReference>
<dbReference type="RefSeq" id="WP_122630012.1">
    <property type="nucleotide sequence ID" value="NZ_UPPP01000109.1"/>
</dbReference>
<dbReference type="Gene3D" id="3.40.930.10">
    <property type="entry name" value="Mannitol-specific EII, Chain A"/>
    <property type="match status" value="1"/>
</dbReference>
<dbReference type="AlphaFoldDB" id="A0A498REK8"/>
<dbReference type="GO" id="GO:0008982">
    <property type="term" value="F:protein-N(PI)-phosphohistidine-sugar phosphotransferase activity"/>
    <property type="evidence" value="ECO:0007669"/>
    <property type="project" value="InterPro"/>
</dbReference>
<evidence type="ECO:0000256" key="3">
    <source>
        <dbReference type="ARBA" id="ARBA00023015"/>
    </source>
</evidence>
<dbReference type="Pfam" id="PF00874">
    <property type="entry name" value="PRD"/>
    <property type="match status" value="2"/>
</dbReference>
<dbReference type="InterPro" id="IPR002178">
    <property type="entry name" value="PTS_EIIA_type-2_dom"/>
</dbReference>
<gene>
    <name evidence="8" type="ORF">LUCI_4478</name>
    <name evidence="9" type="ORF">LUCI_4735</name>
</gene>
<keyword evidence="2" id="KW-0677">Repeat</keyword>
<evidence type="ECO:0000256" key="4">
    <source>
        <dbReference type="ARBA" id="ARBA00023163"/>
    </source>
</evidence>
<dbReference type="EMBL" id="UPPP01000117">
    <property type="protein sequence ID" value="VBB09445.1"/>
    <property type="molecule type" value="Genomic_DNA"/>
</dbReference>
<evidence type="ECO:0000259" key="6">
    <source>
        <dbReference type="PROSITE" id="PS51099"/>
    </source>
</evidence>
<feature type="domain" description="PTS EIIA type-2" evidence="5">
    <location>
        <begin position="551"/>
        <end position="699"/>
    </location>
</feature>
<evidence type="ECO:0000313" key="9">
    <source>
        <dbReference type="EMBL" id="VBB09445.1"/>
    </source>
</evidence>
<feature type="domain" description="PRD" evidence="7">
    <location>
        <begin position="208"/>
        <end position="313"/>
    </location>
</feature>
<evidence type="ECO:0000313" key="8">
    <source>
        <dbReference type="EMBL" id="VBB09192.1"/>
    </source>
</evidence>
<feature type="domain" description="PRD" evidence="7">
    <location>
        <begin position="320"/>
        <end position="427"/>
    </location>
</feature>
<name>A0A498REK8_9FIRM</name>
<dbReference type="PROSITE" id="PS51372">
    <property type="entry name" value="PRD_2"/>
    <property type="match status" value="2"/>
</dbReference>
<keyword evidence="10" id="KW-1185">Reference proteome</keyword>
<sequence>MQEKMNVRVKKILLAICRENDYVTLSTIAQELGVSARTILRELDEVESWLAARGCSLSKKTGAGIKVSANAVQREEMLALLREEQEEIIYSPQERQMFIISELLQNQEPVKLYNFAAILKVTEGTISNDLDKIEKWFAGHQITLVRKPGLGVYIEGRESNIRKAMIRFIYENMDEEQLLRMIRNYIKNSSSDPKDGIENRSRKRLLNLIDKEVIRRLETSIQAAEQKMGYKLTDNAYVGLIVHLALAIQRIKKNEEITIDKEFLNELKRLPEYTVAGDMAAVIATQFALPIPEDEIGYITMHLKGSRNRSDTFQSAGQPLGNFELVKLAREMIKVAEQTTGYSLAANENLLIGLVNHLGPSISRLKMNLDIRNPLLDKIKAFYPDLLEVSRTCAAVVEKQLGVTMPESEIAYIAMHLGAAIENCAKIAKRIYRCAIACATGIGTSRLLATRMEKEFDNIKIVDIISTIYIEEKWLGEQKVDFIVSTVGIENCSLPVVTVNPLLFEEDKIKIIQQMKMTKKQIPVSPVRKENPMALKDKLNALSSYSEAITRILDNFFLREDRDSRTMEEVIDKISRTLGEEANQARLAQAIMRREEKGGTFITGHGMVLLHCRSEAVKTIHFGAVKILNSIRVINGKGQPEDVKLAVIMLAPEHCGKIEMETLSHLSRMLIERPEFSGLLTTGNYEEDFREISHIMEELYKTKNRQLMGD</sequence>
<keyword evidence="1 9" id="KW-0808">Transferase</keyword>
<dbReference type="PANTHER" id="PTHR30185:SF18">
    <property type="entry name" value="TRANSCRIPTIONAL REGULATOR MTLR"/>
    <property type="match status" value="1"/>
</dbReference>
<dbReference type="CDD" id="cd05568">
    <property type="entry name" value="PTS_IIB_bgl_like"/>
    <property type="match status" value="1"/>
</dbReference>
<dbReference type="PROSITE" id="PS51099">
    <property type="entry name" value="PTS_EIIB_TYPE_2"/>
    <property type="match status" value="1"/>
</dbReference>
<dbReference type="Pfam" id="PF08279">
    <property type="entry name" value="HTH_11"/>
    <property type="match status" value="2"/>
</dbReference>
<dbReference type="Gene3D" id="1.10.1790.10">
    <property type="entry name" value="PRD domain"/>
    <property type="match status" value="2"/>
</dbReference>
<dbReference type="SUPFAM" id="SSF46785">
    <property type="entry name" value="Winged helix' DNA-binding domain"/>
    <property type="match status" value="1"/>
</dbReference>
<dbReference type="SUPFAM" id="SSF63520">
    <property type="entry name" value="PTS-regulatory domain, PRD"/>
    <property type="match status" value="2"/>
</dbReference>
<reference evidence="9 10" key="1">
    <citation type="submission" date="2018-06" db="EMBL/GenBank/DDBJ databases">
        <authorList>
            <person name="Strepis N."/>
        </authorList>
    </citation>
    <scope>NUCLEOTIDE SEQUENCE [LARGE SCALE GENOMIC DNA]</scope>
    <source>
        <strain evidence="9">LUCI</strain>
    </source>
</reference>
<dbReference type="PROSITE" id="PS51094">
    <property type="entry name" value="PTS_EIIA_TYPE_2"/>
    <property type="match status" value="1"/>
</dbReference>
<dbReference type="InterPro" id="IPR036390">
    <property type="entry name" value="WH_DNA-bd_sf"/>
</dbReference>
<keyword evidence="4" id="KW-0804">Transcription</keyword>